<keyword evidence="8 16" id="KW-1278">Translocase</keyword>
<feature type="transmembrane region" description="Helical" evidence="16">
    <location>
        <begin position="57"/>
        <end position="74"/>
    </location>
</feature>
<evidence type="ECO:0000256" key="16">
    <source>
        <dbReference type="HAMAP-Rule" id="MF_00426"/>
    </source>
</evidence>
<evidence type="ECO:0000256" key="6">
    <source>
        <dbReference type="ARBA" id="ARBA00022643"/>
    </source>
</evidence>
<dbReference type="AlphaFoldDB" id="A0A2Z4AH22"/>
<dbReference type="GO" id="GO:0055085">
    <property type="term" value="P:transmembrane transport"/>
    <property type="evidence" value="ECO:0007669"/>
    <property type="project" value="InterPro"/>
</dbReference>
<keyword evidence="7 16" id="KW-0812">Transmembrane</keyword>
<comment type="catalytic activity">
    <reaction evidence="16">
        <text>a ubiquinone + n Na(+)(in) + NADH + H(+) = a ubiquinol + n Na(+)(out) + NAD(+)</text>
        <dbReference type="Rhea" id="RHEA:47748"/>
        <dbReference type="Rhea" id="RHEA-COMP:9565"/>
        <dbReference type="Rhea" id="RHEA-COMP:9566"/>
        <dbReference type="ChEBI" id="CHEBI:15378"/>
        <dbReference type="ChEBI" id="CHEBI:16389"/>
        <dbReference type="ChEBI" id="CHEBI:17976"/>
        <dbReference type="ChEBI" id="CHEBI:29101"/>
        <dbReference type="ChEBI" id="CHEBI:57540"/>
        <dbReference type="ChEBI" id="CHEBI:57945"/>
        <dbReference type="EC" id="7.2.1.1"/>
    </reaction>
</comment>
<keyword evidence="5 16" id="KW-0285">Flavoprotein</keyword>
<comment type="similarity">
    <text evidence="16">Belongs to the NqrB/RnfD family.</text>
</comment>
<evidence type="ECO:0000256" key="11">
    <source>
        <dbReference type="ARBA" id="ARBA00023053"/>
    </source>
</evidence>
<feature type="transmembrane region" description="Helical" evidence="16">
    <location>
        <begin position="164"/>
        <end position="183"/>
    </location>
</feature>
<evidence type="ECO:0000256" key="12">
    <source>
        <dbReference type="ARBA" id="ARBA00023065"/>
    </source>
</evidence>
<dbReference type="EMBL" id="CP029803">
    <property type="protein sequence ID" value="AWT61025.1"/>
    <property type="molecule type" value="Genomic_DNA"/>
</dbReference>
<evidence type="ECO:0000256" key="17">
    <source>
        <dbReference type="PIRSR" id="PIRSR016055-50"/>
    </source>
</evidence>
<comment type="cofactor">
    <cofactor evidence="16 17">
        <name>FMN</name>
        <dbReference type="ChEBI" id="CHEBI:58210"/>
    </cofactor>
</comment>
<dbReference type="GO" id="GO:0010181">
    <property type="term" value="F:FMN binding"/>
    <property type="evidence" value="ECO:0007669"/>
    <property type="project" value="InterPro"/>
</dbReference>
<keyword evidence="15 16" id="KW-0739">Sodium transport</keyword>
<evidence type="ECO:0000256" key="15">
    <source>
        <dbReference type="ARBA" id="ARBA00023201"/>
    </source>
</evidence>
<keyword evidence="1 16" id="KW-0813">Transport</keyword>
<evidence type="ECO:0000256" key="4">
    <source>
        <dbReference type="ARBA" id="ARBA00022553"/>
    </source>
</evidence>
<feature type="transmembrane region" description="Helical" evidence="16">
    <location>
        <begin position="286"/>
        <end position="305"/>
    </location>
</feature>
<evidence type="ECO:0000256" key="14">
    <source>
        <dbReference type="ARBA" id="ARBA00023136"/>
    </source>
</evidence>
<feature type="transmembrane region" description="Helical" evidence="16">
    <location>
        <begin position="120"/>
        <end position="144"/>
    </location>
</feature>
<dbReference type="PIRSF" id="PIRSF016055">
    <property type="entry name" value="NADH-UbQ_OxRdtase_B_su"/>
    <property type="match status" value="1"/>
</dbReference>
<keyword evidence="4 16" id="KW-0597">Phosphoprotein</keyword>
<evidence type="ECO:0000256" key="8">
    <source>
        <dbReference type="ARBA" id="ARBA00022967"/>
    </source>
</evidence>
<evidence type="ECO:0000313" key="18">
    <source>
        <dbReference type="EMBL" id="AWT61025.1"/>
    </source>
</evidence>
<keyword evidence="3" id="KW-0997">Cell inner membrane</keyword>
<evidence type="ECO:0000313" key="19">
    <source>
        <dbReference type="Proteomes" id="UP000247465"/>
    </source>
</evidence>
<evidence type="ECO:0000256" key="5">
    <source>
        <dbReference type="ARBA" id="ARBA00022630"/>
    </source>
</evidence>
<keyword evidence="14 16" id="KW-0472">Membrane</keyword>
<dbReference type="InterPro" id="IPR004338">
    <property type="entry name" value="NqrB/RnfD"/>
</dbReference>
<feature type="transmembrane region" description="Helical" evidence="16">
    <location>
        <begin position="346"/>
        <end position="364"/>
    </location>
</feature>
<name>A0A2Z4AH22_9BACT</name>
<dbReference type="GO" id="GO:0022904">
    <property type="term" value="P:respiratory electron transport chain"/>
    <property type="evidence" value="ECO:0007669"/>
    <property type="project" value="InterPro"/>
</dbReference>
<protein>
    <recommendedName>
        <fullName evidence="16">Na(+)-translocating NADH-quinone reductase subunit B</fullName>
        <shortName evidence="16">Na(+)-NQR subunit B</shortName>
        <shortName evidence="16">Na(+)-translocating NQR subunit B</shortName>
        <ecNumber evidence="16">7.2.1.1</ecNumber>
    </recommendedName>
    <alternativeName>
        <fullName evidence="16">NQR complex subunit B</fullName>
    </alternativeName>
    <alternativeName>
        <fullName evidence="16">NQR-1 subunit B</fullName>
    </alternativeName>
</protein>
<comment type="subcellular location">
    <subcellularLocation>
        <location evidence="16">Cell membrane</location>
        <topology evidence="16">Multi-pass membrane protein</topology>
    </subcellularLocation>
</comment>
<proteinExistence type="inferred from homology"/>
<keyword evidence="18" id="KW-0560">Oxidoreductase</keyword>
<keyword evidence="6 16" id="KW-0288">FMN</keyword>
<dbReference type="InterPro" id="IPR010966">
    <property type="entry name" value="NqrB"/>
</dbReference>
<evidence type="ECO:0000256" key="7">
    <source>
        <dbReference type="ARBA" id="ARBA00022692"/>
    </source>
</evidence>
<dbReference type="GO" id="GO:0005886">
    <property type="term" value="C:plasma membrane"/>
    <property type="evidence" value="ECO:0007669"/>
    <property type="project" value="UniProtKB-SubCell"/>
</dbReference>
<reference evidence="18 19" key="1">
    <citation type="submission" date="2018-06" db="EMBL/GenBank/DDBJ databases">
        <title>Draft Genome Sequence of a Novel Marine Bacterium Related to the Verrucomicrobia.</title>
        <authorList>
            <person name="Vosseberg J."/>
            <person name="Martijn J."/>
            <person name="Ettema T.J.G."/>
        </authorList>
    </citation>
    <scope>NUCLEOTIDE SEQUENCE [LARGE SCALE GENOMIC DNA]</scope>
    <source>
        <strain evidence="18">TARA_B100001123</strain>
    </source>
</reference>
<evidence type="ECO:0000256" key="2">
    <source>
        <dbReference type="ARBA" id="ARBA00022475"/>
    </source>
</evidence>
<keyword evidence="9 16" id="KW-1133">Transmembrane helix</keyword>
<keyword evidence="10 16" id="KW-0520">NAD</keyword>
<evidence type="ECO:0000256" key="1">
    <source>
        <dbReference type="ARBA" id="ARBA00022448"/>
    </source>
</evidence>
<feature type="transmembrane region" description="Helical" evidence="16">
    <location>
        <begin position="370"/>
        <end position="390"/>
    </location>
</feature>
<gene>
    <name evidence="16 18" type="primary">nqrB</name>
    <name evidence="18" type="ORF">DF168_02250</name>
</gene>
<dbReference type="EC" id="7.2.1.1" evidence="16"/>
<evidence type="ECO:0000256" key="3">
    <source>
        <dbReference type="ARBA" id="ARBA00022519"/>
    </source>
</evidence>
<feature type="transmembrane region" description="Helical" evidence="16">
    <location>
        <begin position="317"/>
        <end position="334"/>
    </location>
</feature>
<comment type="subunit">
    <text evidence="16">Composed of six subunits; NqrA, NqrB, NqrC, NqrD, NqrE and NqrF.</text>
</comment>
<evidence type="ECO:0000256" key="13">
    <source>
        <dbReference type="ARBA" id="ARBA00023075"/>
    </source>
</evidence>
<dbReference type="GO" id="GO:0006814">
    <property type="term" value="P:sodium ion transport"/>
    <property type="evidence" value="ECO:0007669"/>
    <property type="project" value="UniProtKB-UniRule"/>
</dbReference>
<comment type="caution">
    <text evidence="16">Lacks conserved residue(s) required for the propagation of feature annotation.</text>
</comment>
<dbReference type="GO" id="GO:0016655">
    <property type="term" value="F:oxidoreductase activity, acting on NAD(P)H, quinone or similar compound as acceptor"/>
    <property type="evidence" value="ECO:0007669"/>
    <property type="project" value="UniProtKB-UniRule"/>
</dbReference>
<keyword evidence="13 16" id="KW-0830">Ubiquinone</keyword>
<sequence length="402" mass="43404">MKFLRNILDNLHPQFDKGGKLEKLYPIYEAIDTFFYTPGEVTEGASHVRDGMDLKRMMVTVIVALVPCMFMAMYNTGHQANSAMASMGVASAEGWRAVVIESLGFGYAAESFISNLIHGALYFIPIFLVCNIVGVAWEVLFASIRKHEVNEGFLVTGALFPLTLPPTIPLWQVAVGITFGVVVGKEIFGGTGRNFLNPALTARAFVFFAYPAQMSGDFVWTAVDGFSGATPLGLVAAEGMEPLTQQMTWTQAFIGQIQGSMGETSTLACLLGAGLLILTGVGSARIMSAVLISALLTSSILFLIGSDTNPMFQMSPIWHLVLGGFAFGLVFMATDPVSAAMSSLGQWIYGFLIGFLVILIRVINPAFAEGMMLAILFGNVFAPIIDQLVIKTHIKRRALRNA</sequence>
<accession>A0A2Z4AH22</accession>
<evidence type="ECO:0000256" key="10">
    <source>
        <dbReference type="ARBA" id="ARBA00023027"/>
    </source>
</evidence>
<comment type="function">
    <text evidence="16">NQR complex catalyzes the reduction of ubiquinone-1 to ubiquinol by two successive reactions, coupled with the transport of Na(+) ions from the cytoplasm to the periplasm. NqrA to NqrE are probably involved in the second step, the conversion of ubisemiquinone to ubiquinol.</text>
</comment>
<feature type="modified residue" description="FMN phosphoryl threonine" evidence="16 17">
    <location>
        <position position="230"/>
    </location>
</feature>
<dbReference type="Pfam" id="PF03116">
    <property type="entry name" value="NQR2_RnfD_RnfE"/>
    <property type="match status" value="1"/>
</dbReference>
<dbReference type="Proteomes" id="UP000247465">
    <property type="component" value="Chromosome"/>
</dbReference>
<keyword evidence="12 16" id="KW-0406">Ion transport</keyword>
<evidence type="ECO:0000256" key="9">
    <source>
        <dbReference type="ARBA" id="ARBA00022989"/>
    </source>
</evidence>
<organism evidence="18 19">
    <name type="scientific">Candidatus Moanibacter tarae</name>
    <dbReference type="NCBI Taxonomy" id="2200854"/>
    <lineage>
        <taxon>Bacteria</taxon>
        <taxon>Pseudomonadati</taxon>
        <taxon>Verrucomicrobiota</taxon>
        <taxon>Opitutia</taxon>
        <taxon>Puniceicoccales</taxon>
        <taxon>Puniceicoccales incertae sedis</taxon>
        <taxon>Candidatus Moanibacter</taxon>
    </lineage>
</organism>
<dbReference type="PANTHER" id="PTHR30578:SF1">
    <property type="entry name" value="NA(+)-TRANSLOCATING NADH-QUINONE REDUCTASE SUBUNIT B"/>
    <property type="match status" value="1"/>
</dbReference>
<dbReference type="PANTHER" id="PTHR30578">
    <property type="entry name" value="ELECTRON TRANSPORT COMPLEX PROTEIN RNFD"/>
    <property type="match status" value="1"/>
</dbReference>
<dbReference type="HAMAP" id="MF_00426">
    <property type="entry name" value="NqrB"/>
    <property type="match status" value="1"/>
</dbReference>
<dbReference type="NCBIfam" id="TIGR01937">
    <property type="entry name" value="nqrB"/>
    <property type="match status" value="1"/>
</dbReference>
<keyword evidence="2 16" id="KW-1003">Cell membrane</keyword>
<dbReference type="NCBIfam" id="NF003756">
    <property type="entry name" value="PRK05349.1"/>
    <property type="match status" value="1"/>
</dbReference>
<dbReference type="KEGG" id="mtar:DF168_02250"/>
<keyword evidence="11 16" id="KW-0915">Sodium</keyword>